<dbReference type="EMBL" id="BAABIQ010000003">
    <property type="protein sequence ID" value="GAA4781304.1"/>
    <property type="molecule type" value="Genomic_DNA"/>
</dbReference>
<dbReference type="RefSeq" id="WP_345230210.1">
    <property type="nucleotide sequence ID" value="NZ_BAABIQ010000003.1"/>
</dbReference>
<reference evidence="3" key="1">
    <citation type="journal article" date="2019" name="Int. J. Syst. Evol. Microbiol.">
        <title>The Global Catalogue of Microorganisms (GCM) 10K type strain sequencing project: providing services to taxonomists for standard genome sequencing and annotation.</title>
        <authorList>
            <consortium name="The Broad Institute Genomics Platform"/>
            <consortium name="The Broad Institute Genome Sequencing Center for Infectious Disease"/>
            <person name="Wu L."/>
            <person name="Ma J."/>
        </authorList>
    </citation>
    <scope>NUCLEOTIDE SEQUENCE [LARGE SCALE GENOMIC DNA]</scope>
    <source>
        <strain evidence="3">JCM 18200</strain>
    </source>
</reference>
<name>A0ABP9AGZ4_9SPHI</name>
<keyword evidence="1" id="KW-0472">Membrane</keyword>
<sequence length="110" mass="13445">MKHIYYILPITSSIQAVALWPIILANKSWKACGVPTHILRHEKIHHQQQLEMLVLPFYIWYSIEWLVRWLIYRDRKKAYREISLEKEAYANDGNPGYLQERKYWSFLNYF</sequence>
<feature type="transmembrane region" description="Helical" evidence="1">
    <location>
        <begin position="5"/>
        <end position="23"/>
    </location>
</feature>
<evidence type="ECO:0000256" key="1">
    <source>
        <dbReference type="SAM" id="Phobius"/>
    </source>
</evidence>
<accession>A0ABP9AGZ4</accession>
<comment type="caution">
    <text evidence="2">The sequence shown here is derived from an EMBL/GenBank/DDBJ whole genome shotgun (WGS) entry which is preliminary data.</text>
</comment>
<keyword evidence="3" id="KW-1185">Reference proteome</keyword>
<keyword evidence="1" id="KW-0812">Transmembrane</keyword>
<gene>
    <name evidence="2" type="ORF">GCM10023231_05950</name>
</gene>
<evidence type="ECO:0008006" key="4">
    <source>
        <dbReference type="Google" id="ProtNLM"/>
    </source>
</evidence>
<evidence type="ECO:0000313" key="2">
    <source>
        <dbReference type="EMBL" id="GAA4781304.1"/>
    </source>
</evidence>
<organism evidence="2 3">
    <name type="scientific">Olivibacter ginsenosidimutans</name>
    <dbReference type="NCBI Taxonomy" id="1176537"/>
    <lineage>
        <taxon>Bacteria</taxon>
        <taxon>Pseudomonadati</taxon>
        <taxon>Bacteroidota</taxon>
        <taxon>Sphingobacteriia</taxon>
        <taxon>Sphingobacteriales</taxon>
        <taxon>Sphingobacteriaceae</taxon>
        <taxon>Olivibacter</taxon>
    </lineage>
</organism>
<protein>
    <recommendedName>
        <fullName evidence="4">Fatty acid hydroxylase domain-containing protein</fullName>
    </recommendedName>
</protein>
<dbReference type="Proteomes" id="UP001501411">
    <property type="component" value="Unassembled WGS sequence"/>
</dbReference>
<keyword evidence="1" id="KW-1133">Transmembrane helix</keyword>
<proteinExistence type="predicted"/>
<feature type="transmembrane region" description="Helical" evidence="1">
    <location>
        <begin position="53"/>
        <end position="71"/>
    </location>
</feature>
<evidence type="ECO:0000313" key="3">
    <source>
        <dbReference type="Proteomes" id="UP001501411"/>
    </source>
</evidence>